<keyword evidence="2" id="KW-0479">Metal-binding</keyword>
<dbReference type="Gene3D" id="1.10.10.60">
    <property type="entry name" value="Homeodomain-like"/>
    <property type="match status" value="1"/>
</dbReference>
<dbReference type="PANTHER" id="PTHR31948:SF72">
    <property type="entry name" value="ZINC-FINGER HOMEODOMAIN PROTEIN 10"/>
    <property type="match status" value="1"/>
</dbReference>
<dbReference type="GO" id="GO:0003700">
    <property type="term" value="F:DNA-binding transcription factor activity"/>
    <property type="evidence" value="ECO:0000318"/>
    <property type="project" value="GO_Central"/>
</dbReference>
<keyword evidence="9" id="KW-0539">Nucleus</keyword>
<keyword evidence="6" id="KW-0238">DNA-binding</keyword>
<protein>
    <recommendedName>
        <fullName evidence="11">ZF-HD dimerization-type domain-containing protein</fullName>
    </recommendedName>
</protein>
<dbReference type="PROSITE" id="PS51523">
    <property type="entry name" value="ZF_HD_DIMER"/>
    <property type="match status" value="1"/>
</dbReference>
<feature type="compositionally biased region" description="Polar residues" evidence="10">
    <location>
        <begin position="1"/>
        <end position="12"/>
    </location>
</feature>
<feature type="region of interest" description="Disordered" evidence="10">
    <location>
        <begin position="114"/>
        <end position="150"/>
    </location>
</feature>
<sequence>MDLTNNINTNKNPDTETESPPKIILPKNKKSQSFYTSSSFVPPLQMVVSYKECLKNHAASLGGHALDGCGEFMPSPTATSNDPASLNCAACGCHRNFHRRDPYEPNAAATHRLPPAATASHSTDPSTVPSPDTNTNSPQHHQPVTSPTPCSYYSSAPHMLLALSTGFSAPPDDGDDNHPRHHHYPQHQPPFNQVLAANSSDNGKKRSRTKFTQEQKEKMLSFAERLGWKMNRAEEKLTQDFCSEVGVSRRVFKVWMHNNKNASGRKDQRSINNKNINDIVNGCSRVSFDVNGNCKNHNDGNGNGSVAVSPKCEE</sequence>
<dbReference type="SMR" id="A0A067GT80"/>
<keyword evidence="4" id="KW-0862">Zinc</keyword>
<dbReference type="GO" id="GO:0006355">
    <property type="term" value="P:regulation of DNA-templated transcription"/>
    <property type="evidence" value="ECO:0000318"/>
    <property type="project" value="GO_Central"/>
</dbReference>
<dbReference type="GO" id="GO:0005634">
    <property type="term" value="C:nucleus"/>
    <property type="evidence" value="ECO:0000318"/>
    <property type="project" value="GO_Central"/>
</dbReference>
<dbReference type="Pfam" id="PF04770">
    <property type="entry name" value="ZF-HD_dimer"/>
    <property type="match status" value="1"/>
</dbReference>
<evidence type="ECO:0000256" key="1">
    <source>
        <dbReference type="ARBA" id="ARBA00004123"/>
    </source>
</evidence>
<evidence type="ECO:0000259" key="11">
    <source>
        <dbReference type="PROSITE" id="PS51523"/>
    </source>
</evidence>
<evidence type="ECO:0000256" key="8">
    <source>
        <dbReference type="ARBA" id="ARBA00023163"/>
    </source>
</evidence>
<dbReference type="NCBIfam" id="TIGR01565">
    <property type="entry name" value="homeo_ZF_HD"/>
    <property type="match status" value="1"/>
</dbReference>
<evidence type="ECO:0000256" key="2">
    <source>
        <dbReference type="ARBA" id="ARBA00022723"/>
    </source>
</evidence>
<evidence type="ECO:0000256" key="5">
    <source>
        <dbReference type="ARBA" id="ARBA00023015"/>
    </source>
</evidence>
<feature type="region of interest" description="Disordered" evidence="10">
    <location>
        <begin position="295"/>
        <end position="314"/>
    </location>
</feature>
<evidence type="ECO:0000313" key="12">
    <source>
        <dbReference type="EMBL" id="KDO82923.1"/>
    </source>
</evidence>
<evidence type="ECO:0000256" key="4">
    <source>
        <dbReference type="ARBA" id="ARBA00022833"/>
    </source>
</evidence>
<dbReference type="STRING" id="2711.A0A067GT80"/>
<feature type="region of interest" description="Disordered" evidence="10">
    <location>
        <begin position="164"/>
        <end position="215"/>
    </location>
</feature>
<dbReference type="InterPro" id="IPR006456">
    <property type="entry name" value="ZF_HD_homeobox_Cys/His_dimer"/>
</dbReference>
<evidence type="ECO:0000256" key="9">
    <source>
        <dbReference type="ARBA" id="ARBA00023242"/>
    </source>
</evidence>
<dbReference type="Proteomes" id="UP000027120">
    <property type="component" value="Unassembled WGS sequence"/>
</dbReference>
<dbReference type="FunFam" id="1.10.10.60:FF:000257">
    <property type="entry name" value="Zinc-finger homeodomain protein 2"/>
    <property type="match status" value="1"/>
</dbReference>
<dbReference type="GO" id="GO:0008270">
    <property type="term" value="F:zinc ion binding"/>
    <property type="evidence" value="ECO:0007669"/>
    <property type="project" value="UniProtKB-KW"/>
</dbReference>
<dbReference type="GO" id="GO:0000976">
    <property type="term" value="F:transcription cis-regulatory region binding"/>
    <property type="evidence" value="ECO:0000318"/>
    <property type="project" value="GO_Central"/>
</dbReference>
<dbReference type="PANTHER" id="PTHR31948">
    <property type="entry name" value="ZINC-FINGER HOMEODOMAIN PROTEIN 2"/>
    <property type="match status" value="1"/>
</dbReference>
<gene>
    <name evidence="12" type="ORF">CISIN_1g046396mg</name>
</gene>
<dbReference type="InterPro" id="IPR006455">
    <property type="entry name" value="Homeodomain_ZF_HD"/>
</dbReference>
<keyword evidence="13" id="KW-1185">Reference proteome</keyword>
<dbReference type="NCBIfam" id="TIGR01566">
    <property type="entry name" value="ZF_HD_prot_N"/>
    <property type="match status" value="1"/>
</dbReference>
<evidence type="ECO:0000256" key="3">
    <source>
        <dbReference type="ARBA" id="ARBA00022771"/>
    </source>
</evidence>
<dbReference type="eggNOG" id="ENOG502QWG3">
    <property type="taxonomic scope" value="Eukaryota"/>
</dbReference>
<proteinExistence type="predicted"/>
<dbReference type="SUPFAM" id="SSF46689">
    <property type="entry name" value="Homeodomain-like"/>
    <property type="match status" value="1"/>
</dbReference>
<feature type="domain" description="ZF-HD dimerization-type" evidence="11">
    <location>
        <begin position="50"/>
        <end position="101"/>
    </location>
</feature>
<keyword evidence="5" id="KW-0805">Transcription regulation</keyword>
<dbReference type="EMBL" id="KK784875">
    <property type="protein sequence ID" value="KDO82923.1"/>
    <property type="molecule type" value="Genomic_DNA"/>
</dbReference>
<evidence type="ECO:0000256" key="6">
    <source>
        <dbReference type="ARBA" id="ARBA00023125"/>
    </source>
</evidence>
<evidence type="ECO:0000313" key="13">
    <source>
        <dbReference type="Proteomes" id="UP000027120"/>
    </source>
</evidence>
<evidence type="ECO:0000256" key="7">
    <source>
        <dbReference type="ARBA" id="ARBA00023155"/>
    </source>
</evidence>
<keyword evidence="3" id="KW-0863">Zinc-finger</keyword>
<comment type="subcellular location">
    <subcellularLocation>
        <location evidence="1">Nucleus</location>
    </subcellularLocation>
</comment>
<reference evidence="12 13" key="1">
    <citation type="submission" date="2014-04" db="EMBL/GenBank/DDBJ databases">
        <authorList>
            <consortium name="International Citrus Genome Consortium"/>
            <person name="Gmitter F."/>
            <person name="Chen C."/>
            <person name="Farmerie W."/>
            <person name="Harkins T."/>
            <person name="Desany B."/>
            <person name="Mohiuddin M."/>
            <person name="Kodira C."/>
            <person name="Borodovsky M."/>
            <person name="Lomsadze A."/>
            <person name="Burns P."/>
            <person name="Jenkins J."/>
            <person name="Prochnik S."/>
            <person name="Shu S."/>
            <person name="Chapman J."/>
            <person name="Pitluck S."/>
            <person name="Schmutz J."/>
            <person name="Rokhsar D."/>
        </authorList>
    </citation>
    <scope>NUCLEOTIDE SEQUENCE</scope>
</reference>
<dbReference type="InterPro" id="IPR009057">
    <property type="entry name" value="Homeodomain-like_sf"/>
</dbReference>
<feature type="compositionally biased region" description="Polar residues" evidence="10">
    <location>
        <begin position="119"/>
        <end position="150"/>
    </location>
</feature>
<name>A0A067GT80_CITSI</name>
<dbReference type="PaxDb" id="2711-XP_006483155.1"/>
<keyword evidence="8" id="KW-0804">Transcription</keyword>
<evidence type="ECO:0000256" key="10">
    <source>
        <dbReference type="SAM" id="MobiDB-lite"/>
    </source>
</evidence>
<dbReference type="AlphaFoldDB" id="A0A067GT80"/>
<keyword evidence="7" id="KW-0371">Homeobox</keyword>
<feature type="region of interest" description="Disordered" evidence="10">
    <location>
        <begin position="1"/>
        <end position="24"/>
    </location>
</feature>
<accession>A0A067GT80</accession>
<organism evidence="12 13">
    <name type="scientific">Citrus sinensis</name>
    <name type="common">Sweet orange</name>
    <name type="synonym">Citrus aurantium var. sinensis</name>
    <dbReference type="NCBI Taxonomy" id="2711"/>
    <lineage>
        <taxon>Eukaryota</taxon>
        <taxon>Viridiplantae</taxon>
        <taxon>Streptophyta</taxon>
        <taxon>Embryophyta</taxon>
        <taxon>Tracheophyta</taxon>
        <taxon>Spermatophyta</taxon>
        <taxon>Magnoliopsida</taxon>
        <taxon>eudicotyledons</taxon>
        <taxon>Gunneridae</taxon>
        <taxon>Pentapetalae</taxon>
        <taxon>rosids</taxon>
        <taxon>malvids</taxon>
        <taxon>Sapindales</taxon>
        <taxon>Rutaceae</taxon>
        <taxon>Aurantioideae</taxon>
        <taxon>Citrus</taxon>
    </lineage>
</organism>